<keyword evidence="2" id="KW-1133">Transmembrane helix</keyword>
<dbReference type="InterPro" id="IPR037293">
    <property type="entry name" value="Gal_Oxidase_central_sf"/>
</dbReference>
<dbReference type="InterPro" id="IPR009880">
    <property type="entry name" value="Glyoxal_oxidase_N"/>
</dbReference>
<evidence type="ECO:0008006" key="7">
    <source>
        <dbReference type="Google" id="ProtNLM"/>
    </source>
</evidence>
<dbReference type="AlphaFoldDB" id="A0AB34IB56"/>
<dbReference type="InterPro" id="IPR014756">
    <property type="entry name" value="Ig_E-set"/>
</dbReference>
<dbReference type="Pfam" id="PF07250">
    <property type="entry name" value="Glyoxal_oxid_N"/>
    <property type="match status" value="1"/>
</dbReference>
<feature type="domain" description="Galactose oxidase-like Early set" evidence="4">
    <location>
        <begin position="725"/>
        <end position="793"/>
    </location>
</feature>
<keyword evidence="2" id="KW-0472">Membrane</keyword>
<keyword evidence="2" id="KW-0812">Transmembrane</keyword>
<dbReference type="EMBL" id="JBGBPQ010000034">
    <property type="protein sequence ID" value="KAL1493510.1"/>
    <property type="molecule type" value="Genomic_DNA"/>
</dbReference>
<dbReference type="Gene3D" id="2.130.10.80">
    <property type="entry name" value="Galactose oxidase/kelch, beta-propeller"/>
    <property type="match status" value="1"/>
</dbReference>
<proteinExistence type="predicted"/>
<dbReference type="InterPro" id="IPR015202">
    <property type="entry name" value="GO-like_E_set"/>
</dbReference>
<accession>A0AB34IB56</accession>
<dbReference type="Gene3D" id="2.60.40.10">
    <property type="entry name" value="Immunoglobulins"/>
    <property type="match status" value="1"/>
</dbReference>
<evidence type="ECO:0000313" key="5">
    <source>
        <dbReference type="EMBL" id="KAL1493510.1"/>
    </source>
</evidence>
<dbReference type="Proteomes" id="UP001515480">
    <property type="component" value="Unassembled WGS sequence"/>
</dbReference>
<feature type="domain" description="Glyoxal oxidase N-terminal" evidence="3">
    <location>
        <begin position="523"/>
        <end position="607"/>
    </location>
</feature>
<evidence type="ECO:0000256" key="1">
    <source>
        <dbReference type="ARBA" id="ARBA00022729"/>
    </source>
</evidence>
<dbReference type="InterPro" id="IPR013783">
    <property type="entry name" value="Ig-like_fold"/>
</dbReference>
<organism evidence="5 6">
    <name type="scientific">Prymnesium parvum</name>
    <name type="common">Toxic golden alga</name>
    <dbReference type="NCBI Taxonomy" id="97485"/>
    <lineage>
        <taxon>Eukaryota</taxon>
        <taxon>Haptista</taxon>
        <taxon>Haptophyta</taxon>
        <taxon>Prymnesiophyceae</taxon>
        <taxon>Prymnesiales</taxon>
        <taxon>Prymnesiaceae</taxon>
        <taxon>Prymnesium</taxon>
    </lineage>
</organism>
<dbReference type="InterPro" id="IPR011043">
    <property type="entry name" value="Gal_Oxase/kelch_b-propeller"/>
</dbReference>
<feature type="transmembrane region" description="Helical" evidence="2">
    <location>
        <begin position="16"/>
        <end position="40"/>
    </location>
</feature>
<reference evidence="5 6" key="1">
    <citation type="journal article" date="2024" name="Science">
        <title>Giant polyketide synthase enzymes in the biosynthesis of giant marine polyether toxins.</title>
        <authorList>
            <person name="Fallon T.R."/>
            <person name="Shende V.V."/>
            <person name="Wierzbicki I.H."/>
            <person name="Pendleton A.L."/>
            <person name="Watervoot N.F."/>
            <person name="Auber R.P."/>
            <person name="Gonzalez D.J."/>
            <person name="Wisecaver J.H."/>
            <person name="Moore B.S."/>
        </authorList>
    </citation>
    <scope>NUCLEOTIDE SEQUENCE [LARGE SCALE GENOMIC DNA]</scope>
    <source>
        <strain evidence="5 6">12B1</strain>
    </source>
</reference>
<dbReference type="Pfam" id="PF09118">
    <property type="entry name" value="GO-like_E_set"/>
    <property type="match status" value="1"/>
</dbReference>
<dbReference type="PANTHER" id="PTHR32208">
    <property type="entry name" value="SECRETED PROTEIN-RELATED"/>
    <property type="match status" value="1"/>
</dbReference>
<evidence type="ECO:0000259" key="4">
    <source>
        <dbReference type="Pfam" id="PF09118"/>
    </source>
</evidence>
<evidence type="ECO:0000259" key="3">
    <source>
        <dbReference type="Pfam" id="PF07250"/>
    </source>
</evidence>
<name>A0AB34IB56_PRYPA</name>
<evidence type="ECO:0000256" key="2">
    <source>
        <dbReference type="SAM" id="Phobius"/>
    </source>
</evidence>
<gene>
    <name evidence="5" type="ORF">AB1Y20_017214</name>
</gene>
<comment type="caution">
    <text evidence="5">The sequence shown here is derived from an EMBL/GenBank/DDBJ whole genome shotgun (WGS) entry which is preliminary data.</text>
</comment>
<dbReference type="PANTHER" id="PTHR32208:SF21">
    <property type="entry name" value="LOW QUALITY PROTEIN: ALDEHYDE OXIDASE GLOX-LIKE"/>
    <property type="match status" value="1"/>
</dbReference>
<keyword evidence="6" id="KW-1185">Reference proteome</keyword>
<dbReference type="SUPFAM" id="SSF50965">
    <property type="entry name" value="Galactose oxidase, central domain"/>
    <property type="match status" value="1"/>
</dbReference>
<dbReference type="SUPFAM" id="SSF81296">
    <property type="entry name" value="E set domains"/>
    <property type="match status" value="1"/>
</dbReference>
<keyword evidence="1" id="KW-0732">Signal</keyword>
<evidence type="ECO:0000313" key="6">
    <source>
        <dbReference type="Proteomes" id="UP001515480"/>
    </source>
</evidence>
<sequence length="815" mass="89752">MLSTIELRIESKHPRVLLLGILGLVGLLLSSIAAVIWLAVTHNSHEHEAASTAPSDSDCIGHNPEPTRCGQWASIIPETDGAAIGQELGMQLVHAVLLPSGKVLLASGSSWRNLKNRTETFPEYNRPKGGTGLFDRQEDPFANQKLNAYHTAVNNVGIYNPSSNTFFRVPHPGPVANSEWPDHFKPSDLFCSGQIQLPNGNAFFFGGTQYYLPYRTGHDSSYIFDWVYEASVDWKSVDWTELSNSSLWTFSGFMRQGRWYPTAVPLLDGRMAIIGGFVGFSETEALLDDMYQFEINPGIEFFDYRRHNIGKVQEAWRFLNLSSLPNSPFSTTIPESQLTSAASECDGPNGQRRCAAYRHDAFQLYPRATLMPDGHRIFFPRHADWNSLRTSSAKYMRRTKYTYLLNISGTADTPSVSFQRGPDLPHLTRISGTVVRDPNTPDLLLVTGGMEIDGGTLGPGLLDASDPRADISNESTFDNTLANHYYGSLGSRGLLVYKMPESASDVGTWTQLDEDFLGSTKESSRTMHYMTILPTKQLLVVGGGNYDFAQGVRYPILYTPIKSSDGKFSGRYSRSRVADANAERLYHSSALLLPDGRVFVGGGNTARASLDESEPIGVRRGPGQLKFNYKRVDRLLYFFGDGFMGQRSLGQGQGSAPAEDWTAELYSPPYLFIDPGRRTQLTHMNLLSPPPSAHFSFSATIEAQTHYLLHSGLSIRVHVADMPTTCSLNDGSLVLLKLGASTHGWDCGQQLVDVSITSSGSDSFTFDVPNSKDLKLAPAFYHLFYVDCRGKPAALALSVRFDDGVDNVTSTAPAA</sequence>
<protein>
    <recommendedName>
        <fullName evidence="7">Galactose oxidase-like Early set domain-containing protein</fullName>
    </recommendedName>
</protein>